<dbReference type="OrthoDB" id="7668193at2759"/>
<proteinExistence type="predicted"/>
<evidence type="ECO:0000313" key="1">
    <source>
        <dbReference type="EMBL" id="KAJ6650093.1"/>
    </source>
</evidence>
<dbReference type="Proteomes" id="UP001151699">
    <property type="component" value="Chromosome A"/>
</dbReference>
<dbReference type="EMBL" id="WJQU01000001">
    <property type="protein sequence ID" value="KAJ6650093.1"/>
    <property type="molecule type" value="Genomic_DNA"/>
</dbReference>
<accession>A0A9Q0SA75</accession>
<comment type="caution">
    <text evidence="1">The sequence shown here is derived from an EMBL/GenBank/DDBJ whole genome shotgun (WGS) entry which is preliminary data.</text>
</comment>
<gene>
    <name evidence="1" type="ORF">Bhyg_05337</name>
</gene>
<dbReference type="SUPFAM" id="SSF50978">
    <property type="entry name" value="WD40 repeat-like"/>
    <property type="match status" value="1"/>
</dbReference>
<keyword evidence="2" id="KW-1185">Reference proteome</keyword>
<protein>
    <submittedName>
        <fullName evidence="1">Uncharacterized protein</fullName>
    </submittedName>
</protein>
<sequence>LVLSTDPISAIEVKRTDECLIREDDYHPTLEVTLNIPIPANCICFHEAQRLFCGTTKGSVYLYDLQTNRSPLHFALGSVNVPMAVINDDF</sequence>
<dbReference type="AlphaFoldDB" id="A0A9Q0SA75"/>
<organism evidence="1 2">
    <name type="scientific">Pseudolycoriella hygida</name>
    <dbReference type="NCBI Taxonomy" id="35572"/>
    <lineage>
        <taxon>Eukaryota</taxon>
        <taxon>Metazoa</taxon>
        <taxon>Ecdysozoa</taxon>
        <taxon>Arthropoda</taxon>
        <taxon>Hexapoda</taxon>
        <taxon>Insecta</taxon>
        <taxon>Pterygota</taxon>
        <taxon>Neoptera</taxon>
        <taxon>Endopterygota</taxon>
        <taxon>Diptera</taxon>
        <taxon>Nematocera</taxon>
        <taxon>Sciaroidea</taxon>
        <taxon>Sciaridae</taxon>
        <taxon>Pseudolycoriella</taxon>
    </lineage>
</organism>
<name>A0A9Q0SA75_9DIPT</name>
<feature type="non-terminal residue" evidence="1">
    <location>
        <position position="1"/>
    </location>
</feature>
<dbReference type="InterPro" id="IPR036322">
    <property type="entry name" value="WD40_repeat_dom_sf"/>
</dbReference>
<reference evidence="1" key="1">
    <citation type="submission" date="2022-07" db="EMBL/GenBank/DDBJ databases">
        <authorList>
            <person name="Trinca V."/>
            <person name="Uliana J.V.C."/>
            <person name="Torres T.T."/>
            <person name="Ward R.J."/>
            <person name="Monesi N."/>
        </authorList>
    </citation>
    <scope>NUCLEOTIDE SEQUENCE</scope>
    <source>
        <strain evidence="1">HSMRA1968</strain>
        <tissue evidence="1">Whole embryos</tissue>
    </source>
</reference>
<evidence type="ECO:0000313" key="2">
    <source>
        <dbReference type="Proteomes" id="UP001151699"/>
    </source>
</evidence>